<feature type="region of interest" description="Disordered" evidence="1">
    <location>
        <begin position="631"/>
        <end position="652"/>
    </location>
</feature>
<reference evidence="2" key="1">
    <citation type="submission" date="2018-01" db="EMBL/GenBank/DDBJ databases">
        <title>Complete Genome Sequence of three strains from Ralstonia solanacearum ecotype Moko sequevar IIA-53 from Brazil.</title>
        <authorList>
            <person name="Silva J.R."/>
            <person name="Albuquerque G.M.R."/>
            <person name="Pais A.K.L."/>
            <person name="Silva A.M.F."/>
            <person name="Boiteux M.E.N.F."/>
            <person name="Souza E.B."/>
            <person name="Mariano R.L.R."/>
        </authorList>
    </citation>
    <scope>NUCLEOTIDE SEQUENCE [LARGE SCALE GENOMIC DNA]</scope>
    <source>
        <strain evidence="2">SFC</strain>
        <plasmid evidence="2">unnamed</plasmid>
    </source>
</reference>
<sequence length="756" mass="81410">MAGGKITERAIHGPAEPATSPAGTGTGTDADSREAGRQPVVRPAALEGLGRLSVSAPPADAATGLALRRAALPVLPLAAGTLQTAEAKALDRVLKYGATWRTLVRSKLVDTDRRLDLARKGMKSTETGLDALASLIERDGLSNADALQGELFNLRAEAAIVGVGAYHRMLNEEWDARTQGLGTRSGDAQAAAVFSELLHLMTEGTFKDAAPELTRYRAALNAVANCCKPGGAPGATQALVEGNLPRITAAEARCRSALQSVGAVAISCRAYDLIKRAAVRRQPEIIARAGELLVAMKHRHDELAVAVGTLDALAFWYPGAEEEEAGAAPPEWPDRRQLAGYKALIREYSDKLDRVGMRLCLDAVDGIDMNDTAGPWAAMIDVAHLITVYKGLMQALCEGIRGGNREPATVSEASERASVSRSALPPLPAPVARAEDPQRADPGKQPVADPVSVAAVAIPAAAAVPRAPDPRTAAQKEADDLLRGCPVDCETAVQFRGDVVAIACAFGKDTSGIERLMNDREESAAVTATSVRKSVECWFGERERLEKARGGLSKGDPRNGLLTDRLRALEMIGQYVNVWEADAAKRALLPKTKHLERLLEMNEIERIDMPVRLRPRQDRRSRDRVFEIRIQPKPLSNRDKGDEPANGTNARQDDDRYRAWPLFVHLHTSRPVGADELHRLNYRDFDAVHLKLDWQKNLGQGWERMMRALGYADAKVERAKVGRELLGQLFDLAGCGGASASAAAGRAGRIGRGNLS</sequence>
<evidence type="ECO:0000313" key="2">
    <source>
        <dbReference type="EMBL" id="AYB57811.1"/>
    </source>
</evidence>
<gene>
    <name evidence="2" type="ORF">C2L97_17305</name>
</gene>
<name>A0A5H2PPU4_RALSL</name>
<feature type="region of interest" description="Disordered" evidence="1">
    <location>
        <begin position="405"/>
        <end position="446"/>
    </location>
</feature>
<feature type="compositionally biased region" description="Basic and acidic residues" evidence="1">
    <location>
        <begin position="1"/>
        <end position="11"/>
    </location>
</feature>
<dbReference type="RefSeq" id="WP_014618507.1">
    <property type="nucleotide sequence ID" value="NZ_CDLS01000001.1"/>
</dbReference>
<evidence type="ECO:0000256" key="1">
    <source>
        <dbReference type="SAM" id="MobiDB-lite"/>
    </source>
</evidence>
<dbReference type="EMBL" id="CP026093">
    <property type="protein sequence ID" value="AYB57811.1"/>
    <property type="molecule type" value="Genomic_DNA"/>
</dbReference>
<feature type="compositionally biased region" description="Low complexity" evidence="1">
    <location>
        <begin position="410"/>
        <end position="424"/>
    </location>
</feature>
<accession>A0A5H2PPU4</accession>
<organism evidence="2">
    <name type="scientific">Ralstonia solanacearum</name>
    <name type="common">Pseudomonas solanacearum</name>
    <dbReference type="NCBI Taxonomy" id="305"/>
    <lineage>
        <taxon>Bacteria</taxon>
        <taxon>Pseudomonadati</taxon>
        <taxon>Pseudomonadota</taxon>
        <taxon>Betaproteobacteria</taxon>
        <taxon>Burkholderiales</taxon>
        <taxon>Burkholderiaceae</taxon>
        <taxon>Ralstonia</taxon>
        <taxon>Ralstonia solanacearum species complex</taxon>
    </lineage>
</organism>
<feature type="compositionally biased region" description="Low complexity" evidence="1">
    <location>
        <begin position="13"/>
        <end position="29"/>
    </location>
</feature>
<feature type="compositionally biased region" description="Basic and acidic residues" evidence="1">
    <location>
        <begin position="433"/>
        <end position="442"/>
    </location>
</feature>
<protein>
    <submittedName>
        <fullName evidence="2">Type III effector protein (Hlk2)</fullName>
    </submittedName>
</protein>
<geneLocation type="plasmid" evidence="2">
    <name>unnamed</name>
</geneLocation>
<proteinExistence type="predicted"/>
<keyword evidence="2" id="KW-0614">Plasmid</keyword>
<dbReference type="GeneID" id="61365325"/>
<dbReference type="AlphaFoldDB" id="A0A5H2PPU4"/>
<feature type="region of interest" description="Disordered" evidence="1">
    <location>
        <begin position="1"/>
        <end position="38"/>
    </location>
</feature>